<dbReference type="NCBIfam" id="TIGR00099">
    <property type="entry name" value="Cof-subfamily"/>
    <property type="match status" value="1"/>
</dbReference>
<feature type="active site" description="Nucleophile" evidence="6">
    <location>
        <position position="8"/>
    </location>
</feature>
<dbReference type="HAMAP" id="MF_01847">
    <property type="entry name" value="HMP_PP_phosphat"/>
    <property type="match status" value="1"/>
</dbReference>
<evidence type="ECO:0000256" key="1">
    <source>
        <dbReference type="ARBA" id="ARBA00001946"/>
    </source>
</evidence>
<dbReference type="GO" id="GO:0000287">
    <property type="term" value="F:magnesium ion binding"/>
    <property type="evidence" value="ECO:0007669"/>
    <property type="project" value="UniProtKB-UniRule"/>
</dbReference>
<evidence type="ECO:0000313" key="8">
    <source>
        <dbReference type="Proteomes" id="UP000193749"/>
    </source>
</evidence>
<dbReference type="NCBIfam" id="TIGR01484">
    <property type="entry name" value="HAD-SF-IIB"/>
    <property type="match status" value="1"/>
</dbReference>
<feature type="binding site" evidence="6">
    <location>
        <position position="10"/>
    </location>
    <ligand>
        <name>Mg(2+)</name>
        <dbReference type="ChEBI" id="CHEBI:18420"/>
    </ligand>
</feature>
<proteinExistence type="inferred from homology"/>
<evidence type="ECO:0000256" key="3">
    <source>
        <dbReference type="ARBA" id="ARBA00022801"/>
    </source>
</evidence>
<dbReference type="PROSITE" id="PS01229">
    <property type="entry name" value="COF_2"/>
    <property type="match status" value="1"/>
</dbReference>
<dbReference type="Pfam" id="PF08282">
    <property type="entry name" value="Hydrolase_3"/>
    <property type="match status" value="1"/>
</dbReference>
<dbReference type="SFLD" id="SFLDS00003">
    <property type="entry name" value="Haloacid_Dehalogenase"/>
    <property type="match status" value="1"/>
</dbReference>
<comment type="function">
    <text evidence="6">Catalyzes the hydrolysis of 4-amino-2-methyl-5-hydroxymethylpyrimidine pyrophosphate (HMP-PP) to 4-amino-2-methyl-5-hydroxymethylpyrimidine phosphate (HMP-P).</text>
</comment>
<organism evidence="7 8">
    <name type="scientific">Pantoea cypripedii</name>
    <name type="common">Pectobacterium cypripedii</name>
    <name type="synonym">Erwinia cypripedii</name>
    <dbReference type="NCBI Taxonomy" id="55209"/>
    <lineage>
        <taxon>Bacteria</taxon>
        <taxon>Pseudomonadati</taxon>
        <taxon>Pseudomonadota</taxon>
        <taxon>Gammaproteobacteria</taxon>
        <taxon>Enterobacterales</taxon>
        <taxon>Erwiniaceae</taxon>
        <taxon>Pantoea</taxon>
    </lineage>
</organism>
<dbReference type="EC" id="3.6.1.-" evidence="6"/>
<dbReference type="PROSITE" id="PS01228">
    <property type="entry name" value="COF_1"/>
    <property type="match status" value="1"/>
</dbReference>
<dbReference type="RefSeq" id="WP_084873173.1">
    <property type="nucleotide sequence ID" value="NZ_JAGGMY010000001.1"/>
</dbReference>
<evidence type="ECO:0000256" key="6">
    <source>
        <dbReference type="HAMAP-Rule" id="MF_01847"/>
    </source>
</evidence>
<reference evidence="7 8" key="1">
    <citation type="journal article" date="2017" name="Antonie Van Leeuwenhoek">
        <title>Phylogenomic resolution of the bacterial genus Pantoea and its relationship with Erwinia and Tatumella.</title>
        <authorList>
            <person name="Palmer M."/>
            <person name="Steenkamp E.T."/>
            <person name="Coetzee M.P."/>
            <person name="Chan W.Y."/>
            <person name="van Zyl E."/>
            <person name="De Maayer P."/>
            <person name="Coutinho T.A."/>
            <person name="Blom J."/>
            <person name="Smits T.H."/>
            <person name="Duffy B."/>
            <person name="Venter S.N."/>
        </authorList>
    </citation>
    <scope>NUCLEOTIDE SEQUENCE [LARGE SCALE GENOMIC DNA]</scope>
    <source>
        <strain evidence="7 8">LMG 2657</strain>
    </source>
</reference>
<dbReference type="Gene3D" id="3.40.50.1000">
    <property type="entry name" value="HAD superfamily/HAD-like"/>
    <property type="match status" value="1"/>
</dbReference>
<dbReference type="PANTHER" id="PTHR47267">
    <property type="match status" value="1"/>
</dbReference>
<sequence length="274" mass="30800">MVRLAAFDMDGTLLLPTHRLGKETLASLHALHHRDVTLTFATGRHLLDMQPVVKELITLPAWLITGNGTRVHDLDGNLLFGCDLPPAIAEEVLHRHWQTPASIHVFNDEGWFTDKPLPFVREAHVMSGFQYQLRDLKQMSAHEVTKICFIAPHETLRALEIELREALGERANICFSAWDCLEVLPLGCHKGAALTWLCQHLSLSLADCMAFGDAMNDREMLEQVGNGFIMGNAMHQLKAVLPHLPVIGHCETQAVSHYLNHWMTTPHLDYSPEC</sequence>
<dbReference type="GO" id="GO:0002145">
    <property type="term" value="F:4-amino-5-hydroxymethyl-2-methylpyrimidine diphosphatase activity"/>
    <property type="evidence" value="ECO:0007669"/>
    <property type="project" value="RHEA"/>
</dbReference>
<dbReference type="SFLD" id="SFLDG01140">
    <property type="entry name" value="C2.B:_Phosphomannomutase_and_P"/>
    <property type="match status" value="1"/>
</dbReference>
<dbReference type="InterPro" id="IPR023214">
    <property type="entry name" value="HAD_sf"/>
</dbReference>
<accession>A0A1X1ES56</accession>
<dbReference type="Proteomes" id="UP000193749">
    <property type="component" value="Unassembled WGS sequence"/>
</dbReference>
<dbReference type="PANTHER" id="PTHR47267:SF2">
    <property type="entry name" value="HMP-PP PHOSPHATASE"/>
    <property type="match status" value="1"/>
</dbReference>
<keyword evidence="3 6" id="KW-0378">Hydrolase</keyword>
<dbReference type="NCBIfam" id="NF011705">
    <property type="entry name" value="PRK15126.1"/>
    <property type="match status" value="1"/>
</dbReference>
<gene>
    <name evidence="6" type="primary">cof</name>
    <name evidence="7" type="ORF">HA50_04755</name>
</gene>
<dbReference type="STRING" id="55209.HA50_04755"/>
<comment type="catalytic activity">
    <reaction evidence="6">
        <text>4-amino-2-methyl-5-(diphosphooxymethyl)pyrimidine + H2O = 4-amino-2-methyl-5-(phosphooxymethyl)pyrimidine + phosphate + H(+)</text>
        <dbReference type="Rhea" id="RHEA:27914"/>
        <dbReference type="ChEBI" id="CHEBI:15377"/>
        <dbReference type="ChEBI" id="CHEBI:15378"/>
        <dbReference type="ChEBI" id="CHEBI:43474"/>
        <dbReference type="ChEBI" id="CHEBI:57841"/>
        <dbReference type="ChEBI" id="CHEBI:58354"/>
    </reaction>
</comment>
<dbReference type="OrthoDB" id="5498330at2"/>
<keyword evidence="2 6" id="KW-0479">Metal-binding</keyword>
<dbReference type="GO" id="GO:0016791">
    <property type="term" value="F:phosphatase activity"/>
    <property type="evidence" value="ECO:0007669"/>
    <property type="project" value="UniProtKB-UniRule"/>
</dbReference>
<evidence type="ECO:0000256" key="4">
    <source>
        <dbReference type="ARBA" id="ARBA00022842"/>
    </source>
</evidence>
<dbReference type="Gene3D" id="3.30.1240.10">
    <property type="match status" value="1"/>
</dbReference>
<dbReference type="CDD" id="cd07516">
    <property type="entry name" value="HAD_Pase"/>
    <property type="match status" value="1"/>
</dbReference>
<evidence type="ECO:0000256" key="2">
    <source>
        <dbReference type="ARBA" id="ARBA00022723"/>
    </source>
</evidence>
<keyword evidence="8" id="KW-1185">Reference proteome</keyword>
<comment type="caution">
    <text evidence="7">The sequence shown here is derived from an EMBL/GenBank/DDBJ whole genome shotgun (WGS) entry which is preliminary data.</text>
</comment>
<feature type="binding site" evidence="6">
    <location>
        <position position="8"/>
    </location>
    <ligand>
        <name>Mg(2+)</name>
        <dbReference type="ChEBI" id="CHEBI:18420"/>
    </ligand>
</feature>
<dbReference type="InterPro" id="IPR036412">
    <property type="entry name" value="HAD-like_sf"/>
</dbReference>
<evidence type="ECO:0000313" key="7">
    <source>
        <dbReference type="EMBL" id="ORM92704.1"/>
    </source>
</evidence>
<dbReference type="InterPro" id="IPR023938">
    <property type="entry name" value="HMP-PP_phosphatase"/>
</dbReference>
<dbReference type="InterPro" id="IPR000150">
    <property type="entry name" value="Cof"/>
</dbReference>
<dbReference type="InterPro" id="IPR006379">
    <property type="entry name" value="HAD-SF_hydro_IIB"/>
</dbReference>
<protein>
    <recommendedName>
        <fullName evidence="6">HMP-PP phosphatase</fullName>
        <ecNumber evidence="6">3.6.1.-</ecNumber>
    </recommendedName>
</protein>
<evidence type="ECO:0000256" key="5">
    <source>
        <dbReference type="ARBA" id="ARBA00034778"/>
    </source>
</evidence>
<comment type="cofactor">
    <cofactor evidence="1 6">
        <name>Mg(2+)</name>
        <dbReference type="ChEBI" id="CHEBI:18420"/>
    </cofactor>
</comment>
<dbReference type="AlphaFoldDB" id="A0A1X1ES56"/>
<dbReference type="SUPFAM" id="SSF56784">
    <property type="entry name" value="HAD-like"/>
    <property type="match status" value="1"/>
</dbReference>
<keyword evidence="4 6" id="KW-0460">Magnesium</keyword>
<dbReference type="EMBL" id="MLJI01000001">
    <property type="protein sequence ID" value="ORM92704.1"/>
    <property type="molecule type" value="Genomic_DNA"/>
</dbReference>
<name>A0A1X1ES56_PANCY</name>
<comment type="similarity">
    <text evidence="5 6">Belongs to the HAD-like hydrolase superfamily. Cof family.</text>
</comment>
<feature type="binding site" evidence="6">
    <location>
        <position position="213"/>
    </location>
    <ligand>
        <name>Mg(2+)</name>
        <dbReference type="ChEBI" id="CHEBI:18420"/>
    </ligand>
</feature>